<dbReference type="InterPro" id="IPR013149">
    <property type="entry name" value="ADH-like_C"/>
</dbReference>
<evidence type="ECO:0000313" key="9">
    <source>
        <dbReference type="Proteomes" id="UP000027982"/>
    </source>
</evidence>
<dbReference type="InterPro" id="IPR002328">
    <property type="entry name" value="ADH_Zn_CS"/>
</dbReference>
<accession>A0A068NS90</accession>
<comment type="similarity">
    <text evidence="6">Belongs to the zinc-containing alcohol dehydrogenase family.</text>
</comment>
<organism evidence="8 9">
    <name type="scientific">Fimbriimonas ginsengisoli Gsoil 348</name>
    <dbReference type="NCBI Taxonomy" id="661478"/>
    <lineage>
        <taxon>Bacteria</taxon>
        <taxon>Bacillati</taxon>
        <taxon>Armatimonadota</taxon>
        <taxon>Fimbriimonadia</taxon>
        <taxon>Fimbriimonadales</taxon>
        <taxon>Fimbriimonadaceae</taxon>
        <taxon>Fimbriimonas</taxon>
    </lineage>
</organism>
<keyword evidence="4" id="KW-0560">Oxidoreductase</keyword>
<comment type="cofactor">
    <cofactor evidence="1 6">
        <name>Zn(2+)</name>
        <dbReference type="ChEBI" id="CHEBI:29105"/>
    </cofactor>
</comment>
<dbReference type="Proteomes" id="UP000027982">
    <property type="component" value="Chromosome"/>
</dbReference>
<dbReference type="Gene3D" id="3.90.180.10">
    <property type="entry name" value="Medium-chain alcohol dehydrogenases, catalytic domain"/>
    <property type="match status" value="1"/>
</dbReference>
<dbReference type="STRING" id="661478.OP10G_2242"/>
<dbReference type="SMART" id="SM00829">
    <property type="entry name" value="PKS_ER"/>
    <property type="match status" value="1"/>
</dbReference>
<evidence type="ECO:0000256" key="5">
    <source>
        <dbReference type="ARBA" id="ARBA00023027"/>
    </source>
</evidence>
<reference evidence="8 9" key="1">
    <citation type="journal article" date="2014" name="PLoS ONE">
        <title>The first complete genome sequence of the class fimbriimonadia in the phylum armatimonadetes.</title>
        <authorList>
            <person name="Hu Z.Y."/>
            <person name="Wang Y.Z."/>
            <person name="Im W.T."/>
            <person name="Wang S.Y."/>
            <person name="Zhao G.P."/>
            <person name="Zheng H.J."/>
            <person name="Quan Z.X."/>
        </authorList>
    </citation>
    <scope>NUCLEOTIDE SEQUENCE [LARGE SCALE GENOMIC DNA]</scope>
    <source>
        <strain evidence="8">Gsoil 348</strain>
    </source>
</reference>
<dbReference type="InterPro" id="IPR013154">
    <property type="entry name" value="ADH-like_N"/>
</dbReference>
<feature type="domain" description="Enoyl reductase (ER)" evidence="7">
    <location>
        <begin position="17"/>
        <end position="368"/>
    </location>
</feature>
<keyword evidence="2 6" id="KW-0479">Metal-binding</keyword>
<dbReference type="RefSeq" id="WP_025225827.1">
    <property type="nucleotide sequence ID" value="NZ_CP007139.1"/>
</dbReference>
<keyword evidence="9" id="KW-1185">Reference proteome</keyword>
<dbReference type="CDD" id="cd08279">
    <property type="entry name" value="Zn_ADH_class_III"/>
    <property type="match status" value="1"/>
</dbReference>
<dbReference type="Pfam" id="PF00107">
    <property type="entry name" value="ADH_zinc_N"/>
    <property type="match status" value="1"/>
</dbReference>
<dbReference type="InterPro" id="IPR011032">
    <property type="entry name" value="GroES-like_sf"/>
</dbReference>
<dbReference type="PROSITE" id="PS00059">
    <property type="entry name" value="ADH_ZINC"/>
    <property type="match status" value="1"/>
</dbReference>
<keyword evidence="3 6" id="KW-0862">Zinc</keyword>
<evidence type="ECO:0000256" key="1">
    <source>
        <dbReference type="ARBA" id="ARBA00001947"/>
    </source>
</evidence>
<dbReference type="HOGENOM" id="CLU_026673_14_1_0"/>
<dbReference type="Gene3D" id="3.40.50.720">
    <property type="entry name" value="NAD(P)-binding Rossmann-like Domain"/>
    <property type="match status" value="1"/>
</dbReference>
<dbReference type="InterPro" id="IPR020843">
    <property type="entry name" value="ER"/>
</dbReference>
<proteinExistence type="inferred from homology"/>
<dbReference type="SUPFAM" id="SSF51735">
    <property type="entry name" value="NAD(P)-binding Rossmann-fold domains"/>
    <property type="match status" value="1"/>
</dbReference>
<dbReference type="GO" id="GO:0005829">
    <property type="term" value="C:cytosol"/>
    <property type="evidence" value="ECO:0007669"/>
    <property type="project" value="TreeGrafter"/>
</dbReference>
<evidence type="ECO:0000256" key="6">
    <source>
        <dbReference type="RuleBase" id="RU361277"/>
    </source>
</evidence>
<sequence length="370" mass="39298">MATEGRAAILEAPGEPAVIRDIVVDAPGPNEVLVKIVASGVCHTDLTVKVLNGNGMAFPIVLGHEGAGYVEQVGEGVTHLKPGDPVVIAYRVPCENCPACRRGDPRHCYMALRPGQRIHRKSDGATCSQVLRCGTFATHTVVHAKAAIKMPEEMPLDKACLIACGVVTGVGATMNTTPVAAGSRVAVIGCGGVGLSVIQGAKLRHARQIIAVDVNPTKLEWARDFGATHTVNAKEVDPVQEVRRLTEDGWDGGVEYAFEATGIPKCTEQAVKMLAYGGTATTIGFPAATDSVNLNLGDMATGVYWNKAALHVCHCGDALPSLDFPLLAQLYLQGKLDLDSMVTRKIRLEDVEDAFHQMETGDVIRSVIEF</sequence>
<dbReference type="FunFam" id="3.40.50.720:FF:000003">
    <property type="entry name" value="S-(hydroxymethyl)glutathione dehydrogenase"/>
    <property type="match status" value="1"/>
</dbReference>
<evidence type="ECO:0000256" key="3">
    <source>
        <dbReference type="ARBA" id="ARBA00022833"/>
    </source>
</evidence>
<dbReference type="GO" id="GO:0051903">
    <property type="term" value="F:S-(hydroxymethyl)glutathione dehydrogenase [NAD(P)+] activity"/>
    <property type="evidence" value="ECO:0007669"/>
    <property type="project" value="TreeGrafter"/>
</dbReference>
<gene>
    <name evidence="8" type="ORF">OP10G_2242</name>
</gene>
<dbReference type="OrthoDB" id="9806940at2"/>
<dbReference type="GO" id="GO:0046294">
    <property type="term" value="P:formaldehyde catabolic process"/>
    <property type="evidence" value="ECO:0007669"/>
    <property type="project" value="TreeGrafter"/>
</dbReference>
<dbReference type="InterPro" id="IPR036291">
    <property type="entry name" value="NAD(P)-bd_dom_sf"/>
</dbReference>
<dbReference type="PANTHER" id="PTHR43880">
    <property type="entry name" value="ALCOHOL DEHYDROGENASE"/>
    <property type="match status" value="1"/>
</dbReference>
<dbReference type="eggNOG" id="COG1062">
    <property type="taxonomic scope" value="Bacteria"/>
</dbReference>
<protein>
    <submittedName>
        <fullName evidence="8">Putative zinc-binding dehydrogenase</fullName>
    </submittedName>
</protein>
<evidence type="ECO:0000313" key="8">
    <source>
        <dbReference type="EMBL" id="AIE85610.1"/>
    </source>
</evidence>
<dbReference type="EMBL" id="CP007139">
    <property type="protein sequence ID" value="AIE85610.1"/>
    <property type="molecule type" value="Genomic_DNA"/>
</dbReference>
<dbReference type="Pfam" id="PF08240">
    <property type="entry name" value="ADH_N"/>
    <property type="match status" value="1"/>
</dbReference>
<evidence type="ECO:0000259" key="7">
    <source>
        <dbReference type="SMART" id="SM00829"/>
    </source>
</evidence>
<dbReference type="KEGG" id="fgi:OP10G_2242"/>
<dbReference type="SUPFAM" id="SSF50129">
    <property type="entry name" value="GroES-like"/>
    <property type="match status" value="2"/>
</dbReference>
<dbReference type="PANTHER" id="PTHR43880:SF12">
    <property type="entry name" value="ALCOHOL DEHYDROGENASE CLASS-3"/>
    <property type="match status" value="1"/>
</dbReference>
<evidence type="ECO:0000256" key="4">
    <source>
        <dbReference type="ARBA" id="ARBA00023002"/>
    </source>
</evidence>
<dbReference type="AlphaFoldDB" id="A0A068NS90"/>
<dbReference type="GO" id="GO:0008270">
    <property type="term" value="F:zinc ion binding"/>
    <property type="evidence" value="ECO:0007669"/>
    <property type="project" value="InterPro"/>
</dbReference>
<evidence type="ECO:0000256" key="2">
    <source>
        <dbReference type="ARBA" id="ARBA00022723"/>
    </source>
</evidence>
<keyword evidence="5" id="KW-0520">NAD</keyword>
<name>A0A068NS90_FIMGI</name>